<feature type="transmembrane region" description="Helical" evidence="2">
    <location>
        <begin position="7"/>
        <end position="29"/>
    </location>
</feature>
<dbReference type="AlphaFoldDB" id="A0A1Y1WLM7"/>
<sequence length="175" mass="18439">MSDTKSIYLLAQGNPATLLFSMYFLIPFYSIKLMFAYPATGFIVLDTISGTVVWMCMSEMSPTDGVSFAILSGLEFGTRLRRMLSVAGSEEVIPSPIKSTSATRLSETWSAVASPVVEPTTTASGSGTPSSVDPLLLENPWTSSESTLPVSTSTDCVSPLEVDTVSDAGSASSTP</sequence>
<keyword evidence="2" id="KW-0812">Transmembrane</keyword>
<evidence type="ECO:0000313" key="3">
    <source>
        <dbReference type="EMBL" id="ORX74457.1"/>
    </source>
</evidence>
<feature type="compositionally biased region" description="Low complexity" evidence="1">
    <location>
        <begin position="119"/>
        <end position="131"/>
    </location>
</feature>
<feature type="region of interest" description="Disordered" evidence="1">
    <location>
        <begin position="116"/>
        <end position="175"/>
    </location>
</feature>
<organism evidence="3 4">
    <name type="scientific">Linderina pennispora</name>
    <dbReference type="NCBI Taxonomy" id="61395"/>
    <lineage>
        <taxon>Eukaryota</taxon>
        <taxon>Fungi</taxon>
        <taxon>Fungi incertae sedis</taxon>
        <taxon>Zoopagomycota</taxon>
        <taxon>Kickxellomycotina</taxon>
        <taxon>Kickxellomycetes</taxon>
        <taxon>Kickxellales</taxon>
        <taxon>Kickxellaceae</taxon>
        <taxon>Linderina</taxon>
    </lineage>
</organism>
<reference evidence="3 4" key="1">
    <citation type="submission" date="2016-07" db="EMBL/GenBank/DDBJ databases">
        <title>Pervasive Adenine N6-methylation of Active Genes in Fungi.</title>
        <authorList>
            <consortium name="DOE Joint Genome Institute"/>
            <person name="Mondo S.J."/>
            <person name="Dannebaum R.O."/>
            <person name="Kuo R.C."/>
            <person name="Labutti K."/>
            <person name="Haridas S."/>
            <person name="Kuo A."/>
            <person name="Salamov A."/>
            <person name="Ahrendt S.R."/>
            <person name="Lipzen A."/>
            <person name="Sullivan W."/>
            <person name="Andreopoulos W.B."/>
            <person name="Clum A."/>
            <person name="Lindquist E."/>
            <person name="Daum C."/>
            <person name="Ramamoorthy G.K."/>
            <person name="Gryganskyi A."/>
            <person name="Culley D."/>
            <person name="Magnuson J.K."/>
            <person name="James T.Y."/>
            <person name="O'Malley M.A."/>
            <person name="Stajich J.E."/>
            <person name="Spatafora J.W."/>
            <person name="Visel A."/>
            <person name="Grigoriev I.V."/>
        </authorList>
    </citation>
    <scope>NUCLEOTIDE SEQUENCE [LARGE SCALE GENOMIC DNA]</scope>
    <source>
        <strain evidence="3 4">ATCC 12442</strain>
    </source>
</reference>
<dbReference type="GeneID" id="63800386"/>
<dbReference type="RefSeq" id="XP_040747668.1">
    <property type="nucleotide sequence ID" value="XM_040883738.1"/>
</dbReference>
<keyword evidence="2" id="KW-0472">Membrane</keyword>
<keyword evidence="2" id="KW-1133">Transmembrane helix</keyword>
<proteinExistence type="predicted"/>
<feature type="compositionally biased region" description="Polar residues" evidence="1">
    <location>
        <begin position="140"/>
        <end position="156"/>
    </location>
</feature>
<evidence type="ECO:0000313" key="4">
    <source>
        <dbReference type="Proteomes" id="UP000193922"/>
    </source>
</evidence>
<feature type="transmembrane region" description="Helical" evidence="2">
    <location>
        <begin position="35"/>
        <end position="57"/>
    </location>
</feature>
<dbReference type="EMBL" id="MCFD01000001">
    <property type="protein sequence ID" value="ORX74457.1"/>
    <property type="molecule type" value="Genomic_DNA"/>
</dbReference>
<keyword evidence="4" id="KW-1185">Reference proteome</keyword>
<evidence type="ECO:0000256" key="2">
    <source>
        <dbReference type="SAM" id="Phobius"/>
    </source>
</evidence>
<evidence type="ECO:0000256" key="1">
    <source>
        <dbReference type="SAM" id="MobiDB-lite"/>
    </source>
</evidence>
<gene>
    <name evidence="3" type="ORF">DL89DRAFT_16693</name>
</gene>
<name>A0A1Y1WLM7_9FUNG</name>
<comment type="caution">
    <text evidence="3">The sequence shown here is derived from an EMBL/GenBank/DDBJ whole genome shotgun (WGS) entry which is preliminary data.</text>
</comment>
<accession>A0A1Y1WLM7</accession>
<protein>
    <submittedName>
        <fullName evidence="3">Uncharacterized protein</fullName>
    </submittedName>
</protein>
<dbReference type="Proteomes" id="UP000193922">
    <property type="component" value="Unassembled WGS sequence"/>
</dbReference>